<dbReference type="Proteomes" id="UP000441208">
    <property type="component" value="Unassembled WGS sequence"/>
</dbReference>
<dbReference type="EMBL" id="QXFZ01002337">
    <property type="protein sequence ID" value="KAE9078146.1"/>
    <property type="molecule type" value="Genomic_DNA"/>
</dbReference>
<evidence type="ECO:0000313" key="6">
    <source>
        <dbReference type="EMBL" id="KAE9304285.1"/>
    </source>
</evidence>
<evidence type="ECO:0000313" key="12">
    <source>
        <dbReference type="Proteomes" id="UP000441208"/>
    </source>
</evidence>
<evidence type="ECO:0000313" key="7">
    <source>
        <dbReference type="Proteomes" id="UP000429523"/>
    </source>
</evidence>
<evidence type="ECO:0000313" key="2">
    <source>
        <dbReference type="EMBL" id="KAE9078146.1"/>
    </source>
</evidence>
<reference evidence="7 8" key="1">
    <citation type="submission" date="2018-08" db="EMBL/GenBank/DDBJ databases">
        <title>Genomic investigation of the strawberry pathogen Phytophthora fragariae indicates pathogenicity is determined by transcriptional variation in three key races.</title>
        <authorList>
            <person name="Adams T.M."/>
            <person name="Armitage A.D."/>
            <person name="Sobczyk M.K."/>
            <person name="Bates H.J."/>
            <person name="Dunwell J.M."/>
            <person name="Nellist C.F."/>
            <person name="Harrison R.J."/>
        </authorList>
    </citation>
    <scope>NUCLEOTIDE SEQUENCE [LARGE SCALE GENOMIC DNA]</scope>
    <source>
        <strain evidence="6 9">A4</strain>
        <strain evidence="4 10">BC-1</strain>
        <strain evidence="5 8">NOV-27</strain>
        <strain evidence="3 11">NOV-5</strain>
        <strain evidence="2 12">NOV-71</strain>
        <strain evidence="1 7">NOV-9</strain>
    </source>
</reference>
<dbReference type="AlphaFoldDB" id="A0A6A3WYG4"/>
<dbReference type="Proteomes" id="UP000429523">
    <property type="component" value="Unassembled WGS sequence"/>
</dbReference>
<name>A0A6A3WYG4_9STRA</name>
<dbReference type="Proteomes" id="UP000437068">
    <property type="component" value="Unassembled WGS sequence"/>
</dbReference>
<protein>
    <submittedName>
        <fullName evidence="4">Uncharacterized protein</fullName>
    </submittedName>
</protein>
<evidence type="ECO:0000313" key="3">
    <source>
        <dbReference type="EMBL" id="KAE9141657.1"/>
    </source>
</evidence>
<dbReference type="EMBL" id="QXGD01002341">
    <property type="protein sequence ID" value="KAE9189960.1"/>
    <property type="molecule type" value="Genomic_DNA"/>
</dbReference>
<evidence type="ECO:0000313" key="5">
    <source>
        <dbReference type="EMBL" id="KAE9203756.1"/>
    </source>
</evidence>
<evidence type="ECO:0000313" key="4">
    <source>
        <dbReference type="EMBL" id="KAE9189960.1"/>
    </source>
</evidence>
<comment type="caution">
    <text evidence="4">The sequence shown here is derived from an EMBL/GenBank/DDBJ whole genome shotgun (WGS) entry which is preliminary data.</text>
</comment>
<evidence type="ECO:0000313" key="10">
    <source>
        <dbReference type="Proteomes" id="UP000440367"/>
    </source>
</evidence>
<evidence type="ECO:0000313" key="1">
    <source>
        <dbReference type="EMBL" id="KAE8936501.1"/>
    </source>
</evidence>
<dbReference type="EMBL" id="QXGA01000767">
    <property type="protein sequence ID" value="KAE9141657.1"/>
    <property type="molecule type" value="Genomic_DNA"/>
</dbReference>
<dbReference type="EMBL" id="QXGE01000760">
    <property type="protein sequence ID" value="KAE9304285.1"/>
    <property type="molecule type" value="Genomic_DNA"/>
</dbReference>
<accession>A0A6A3WYG4</accession>
<evidence type="ECO:0000313" key="9">
    <source>
        <dbReference type="Proteomes" id="UP000437068"/>
    </source>
</evidence>
<evidence type="ECO:0000313" key="11">
    <source>
        <dbReference type="Proteomes" id="UP000440732"/>
    </source>
</evidence>
<dbReference type="Proteomes" id="UP000440732">
    <property type="component" value="Unassembled WGS sequence"/>
</dbReference>
<evidence type="ECO:0000313" key="8">
    <source>
        <dbReference type="Proteomes" id="UP000433483"/>
    </source>
</evidence>
<sequence length="52" mass="5331">MVQPKNFKLSGASLLASNMALAGWIPVCITLRFGMGTTGVPPVRVSSNGASP</sequence>
<proteinExistence type="predicted"/>
<dbReference type="EMBL" id="QXGB01000811">
    <property type="protein sequence ID" value="KAE9203756.1"/>
    <property type="molecule type" value="Genomic_DNA"/>
</dbReference>
<gene>
    <name evidence="6" type="ORF">PF001_g13156</name>
    <name evidence="4" type="ORF">PF002_g24899</name>
    <name evidence="5" type="ORF">PF005_g14059</name>
    <name evidence="3" type="ORF">PF006_g13121</name>
    <name evidence="2" type="ORF">PF007_g23978</name>
    <name evidence="1" type="ORF">PF009_g13578</name>
</gene>
<dbReference type="Proteomes" id="UP000433483">
    <property type="component" value="Unassembled WGS sequence"/>
</dbReference>
<dbReference type="Proteomes" id="UP000440367">
    <property type="component" value="Unassembled WGS sequence"/>
</dbReference>
<keyword evidence="8" id="KW-1185">Reference proteome</keyword>
<dbReference type="EMBL" id="QXGF01000713">
    <property type="protein sequence ID" value="KAE8936501.1"/>
    <property type="molecule type" value="Genomic_DNA"/>
</dbReference>
<organism evidence="4 10">
    <name type="scientific">Phytophthora fragariae</name>
    <dbReference type="NCBI Taxonomy" id="53985"/>
    <lineage>
        <taxon>Eukaryota</taxon>
        <taxon>Sar</taxon>
        <taxon>Stramenopiles</taxon>
        <taxon>Oomycota</taxon>
        <taxon>Peronosporomycetes</taxon>
        <taxon>Peronosporales</taxon>
        <taxon>Peronosporaceae</taxon>
        <taxon>Phytophthora</taxon>
    </lineage>
</organism>